<dbReference type="GO" id="GO:0003677">
    <property type="term" value="F:DNA binding"/>
    <property type="evidence" value="ECO:0007669"/>
    <property type="project" value="InterPro"/>
</dbReference>
<comment type="caution">
    <text evidence="1">The sequence shown here is derived from an EMBL/GenBank/DDBJ whole genome shotgun (WGS) entry which is preliminary data.</text>
</comment>
<sequence>MTTSEIEKHFGSAGKVADFFGITPEAFYQWKKRPGGLIPKSRAFEAACRTDGKLKYNPELYQHSSTEKHG</sequence>
<proteinExistence type="predicted"/>
<organism evidence="1 2">
    <name type="scientific">Morganella morganii</name>
    <name type="common">Proteus morganii</name>
    <dbReference type="NCBI Taxonomy" id="582"/>
    <lineage>
        <taxon>Bacteria</taxon>
        <taxon>Pseudomonadati</taxon>
        <taxon>Pseudomonadota</taxon>
        <taxon>Gammaproteobacteria</taxon>
        <taxon>Enterobacterales</taxon>
        <taxon>Morganellaceae</taxon>
        <taxon>Morganella</taxon>
    </lineage>
</organism>
<gene>
    <name evidence="1" type="ORF">OSC06_21920</name>
</gene>
<dbReference type="InterPro" id="IPR010982">
    <property type="entry name" value="Lambda_DNA-bd_dom_sf"/>
</dbReference>
<evidence type="ECO:0000313" key="2">
    <source>
        <dbReference type="Proteomes" id="UP001182247"/>
    </source>
</evidence>
<dbReference type="GeneID" id="93359470"/>
<protein>
    <submittedName>
        <fullName evidence="1">Cro/CI family transcriptional regulator</fullName>
    </submittedName>
</protein>
<dbReference type="Proteomes" id="UP001182247">
    <property type="component" value="Unassembled WGS sequence"/>
</dbReference>
<dbReference type="AlphaFoldDB" id="A0AAE4JR78"/>
<name>A0AAE4JR78_MORMO</name>
<dbReference type="RefSeq" id="WP_024475294.1">
    <property type="nucleotide sequence ID" value="NZ_CAXOJY010000019.1"/>
</dbReference>
<dbReference type="SUPFAM" id="SSF47413">
    <property type="entry name" value="lambda repressor-like DNA-binding domains"/>
    <property type="match status" value="1"/>
</dbReference>
<evidence type="ECO:0000313" key="1">
    <source>
        <dbReference type="EMBL" id="MDS0900596.1"/>
    </source>
</evidence>
<accession>A0AAE4JR78</accession>
<dbReference type="Pfam" id="PF14549">
    <property type="entry name" value="P22_Cro"/>
    <property type="match status" value="1"/>
</dbReference>
<dbReference type="EMBL" id="JAPKIY010000092">
    <property type="protein sequence ID" value="MDS0900596.1"/>
    <property type="molecule type" value="Genomic_DNA"/>
</dbReference>
<reference evidence="1" key="1">
    <citation type="submission" date="2023-02" db="EMBL/GenBank/DDBJ databases">
        <title>Detection, antimicrobial susceptibility and genomic characterization of NDM-producing species of Morganellaceae, Yersiniaceae, and Enterobacteriaceae other than Klebsiella.</title>
        <authorList>
            <person name="Camargo C.H."/>
            <person name="Sacchi C.T."/>
            <person name="Campos K.R."/>
        </authorList>
    </citation>
    <scope>NUCLEOTIDE SEQUENCE</scope>
    <source>
        <strain evidence="1">1189_21</strain>
    </source>
</reference>
<dbReference type="Gene3D" id="1.10.260.40">
    <property type="entry name" value="lambda repressor-like DNA-binding domains"/>
    <property type="match status" value="1"/>
</dbReference>